<dbReference type="InterPro" id="IPR036388">
    <property type="entry name" value="WH-like_DNA-bd_sf"/>
</dbReference>
<name>A0ABR7UK67_9BRAD</name>
<evidence type="ECO:0000256" key="3">
    <source>
        <dbReference type="ARBA" id="ARBA00023015"/>
    </source>
</evidence>
<dbReference type="PROSITE" id="PS50931">
    <property type="entry name" value="HTH_LYSR"/>
    <property type="match status" value="1"/>
</dbReference>
<dbReference type="InterPro" id="IPR000847">
    <property type="entry name" value="LysR_HTH_N"/>
</dbReference>
<evidence type="ECO:0000313" key="8">
    <source>
        <dbReference type="Proteomes" id="UP000639516"/>
    </source>
</evidence>
<dbReference type="InterPro" id="IPR036390">
    <property type="entry name" value="WH_DNA-bd_sf"/>
</dbReference>
<keyword evidence="8" id="KW-1185">Reference proteome</keyword>
<proteinExistence type="inferred from homology"/>
<keyword evidence="4" id="KW-0238">DNA-binding</keyword>
<dbReference type="Gene3D" id="1.10.10.10">
    <property type="entry name" value="Winged helix-like DNA-binding domain superfamily/Winged helix DNA-binding domain"/>
    <property type="match status" value="1"/>
</dbReference>
<evidence type="ECO:0000313" key="7">
    <source>
        <dbReference type="EMBL" id="MBC9984319.1"/>
    </source>
</evidence>
<dbReference type="CDD" id="cd08414">
    <property type="entry name" value="PBP2_LTTR_aromatics_like"/>
    <property type="match status" value="1"/>
</dbReference>
<dbReference type="SUPFAM" id="SSF46785">
    <property type="entry name" value="Winged helix' DNA-binding domain"/>
    <property type="match status" value="1"/>
</dbReference>
<evidence type="ECO:0000259" key="6">
    <source>
        <dbReference type="PROSITE" id="PS50931"/>
    </source>
</evidence>
<dbReference type="Pfam" id="PF00126">
    <property type="entry name" value="HTH_1"/>
    <property type="match status" value="1"/>
</dbReference>
<dbReference type="SUPFAM" id="SSF53850">
    <property type="entry name" value="Periplasmic binding protein-like II"/>
    <property type="match status" value="1"/>
</dbReference>
<feature type="domain" description="HTH lysR-type" evidence="6">
    <location>
        <begin position="18"/>
        <end position="75"/>
    </location>
</feature>
<accession>A0ABR7UK67</accession>
<reference evidence="7 8" key="1">
    <citation type="journal article" date="2020" name="Arch. Microbiol.">
        <title>Bradyrhizobium campsiandrae sp. nov., a nitrogen-fixing bacterial strain isolated from a native leguminous tree from the Amazon adapted to flooded conditions.</title>
        <authorList>
            <person name="Cabral Michel D."/>
            <person name="Martins da Costa E."/>
            <person name="Azarias Guimaraes A."/>
            <person name="Soares de Carvalho T."/>
            <person name="Santos de Castro Caputo P."/>
            <person name="Willems A."/>
            <person name="de Souza Moreira F.M."/>
        </authorList>
    </citation>
    <scope>NUCLEOTIDE SEQUENCE [LARGE SCALE GENOMIC DNA]</scope>
    <source>
        <strain evidence="8">INPA 384B</strain>
    </source>
</reference>
<keyword evidence="3" id="KW-0805">Transcription regulation</keyword>
<comment type="similarity">
    <text evidence="2">Belongs to the LysR transcriptional regulatory family.</text>
</comment>
<evidence type="ECO:0000256" key="4">
    <source>
        <dbReference type="ARBA" id="ARBA00023125"/>
    </source>
</evidence>
<evidence type="ECO:0000256" key="1">
    <source>
        <dbReference type="ARBA" id="ARBA00003502"/>
    </source>
</evidence>
<dbReference type="InterPro" id="IPR005119">
    <property type="entry name" value="LysR_subst-bd"/>
</dbReference>
<dbReference type="Pfam" id="PF03466">
    <property type="entry name" value="LysR_substrate"/>
    <property type="match status" value="1"/>
</dbReference>
<dbReference type="PANTHER" id="PTHR30346:SF0">
    <property type="entry name" value="HCA OPERON TRANSCRIPTIONAL ACTIVATOR HCAR"/>
    <property type="match status" value="1"/>
</dbReference>
<evidence type="ECO:0000256" key="2">
    <source>
        <dbReference type="ARBA" id="ARBA00009437"/>
    </source>
</evidence>
<keyword evidence="5" id="KW-0804">Transcription</keyword>
<gene>
    <name evidence="7" type="ORF">HA482_39720</name>
</gene>
<comment type="caution">
    <text evidence="7">The sequence shown here is derived from an EMBL/GenBank/DDBJ whole genome shotgun (WGS) entry which is preliminary data.</text>
</comment>
<dbReference type="PANTHER" id="PTHR30346">
    <property type="entry name" value="TRANSCRIPTIONAL DUAL REGULATOR HCAR-RELATED"/>
    <property type="match status" value="1"/>
</dbReference>
<organism evidence="7 8">
    <name type="scientific">Bradyrhizobium campsiandrae</name>
    <dbReference type="NCBI Taxonomy" id="1729892"/>
    <lineage>
        <taxon>Bacteria</taxon>
        <taxon>Pseudomonadati</taxon>
        <taxon>Pseudomonadota</taxon>
        <taxon>Alphaproteobacteria</taxon>
        <taxon>Hyphomicrobiales</taxon>
        <taxon>Nitrobacteraceae</taxon>
        <taxon>Bradyrhizobium</taxon>
    </lineage>
</organism>
<protein>
    <submittedName>
        <fullName evidence="7">LysR family transcriptional regulator</fullName>
    </submittedName>
</protein>
<sequence length="319" mass="35484">MLVSGSLKLPAPNRLLSVDLRHLRFAVAAADYGSFRKAAESLAVRQSTLSRTVCQFELSIGVTLFERSSGGVRSTPAGRQILRMARTILEELDALLATAKSTRNGESGRLAIGFCTSLTTGNLRASLLDFRQRFPQIELATVERRRTRLATALRNSVLDVLILTGGSTSLQDSKTKFLWSERVLVVLPEDHPLSAQQVVYWTDLRDETIILSEYDPGREIEDLLVSKLMSPDDRPRIERHDISRGVVKSLVTMKVGISLVLESDIGANFSGLVYRELRDGTGPSRLDYSAYWQSDNENPALNAFLKMLSERYPSPRLEG</sequence>
<dbReference type="Proteomes" id="UP000639516">
    <property type="component" value="Unassembled WGS sequence"/>
</dbReference>
<comment type="function">
    <text evidence="1">NodD regulates the expression of the nodABCFE genes which encode other nodulation proteins. NodD is also a negative regulator of its own expression. Binds flavonoids as inducers.</text>
</comment>
<evidence type="ECO:0000256" key="5">
    <source>
        <dbReference type="ARBA" id="ARBA00023163"/>
    </source>
</evidence>
<dbReference type="Gene3D" id="3.40.190.10">
    <property type="entry name" value="Periplasmic binding protein-like II"/>
    <property type="match status" value="2"/>
</dbReference>
<dbReference type="EMBL" id="JAATTO010000106">
    <property type="protein sequence ID" value="MBC9984319.1"/>
    <property type="molecule type" value="Genomic_DNA"/>
</dbReference>
<dbReference type="RefSeq" id="WP_188103712.1">
    <property type="nucleotide sequence ID" value="NZ_JAANIH010000034.1"/>
</dbReference>